<evidence type="ECO:0000313" key="1">
    <source>
        <dbReference type="EMBL" id="KAJ9127293.1"/>
    </source>
</evidence>
<accession>A0ACC2XUI7</accession>
<dbReference type="EMBL" id="JASBWV010000002">
    <property type="protein sequence ID" value="KAJ9127293.1"/>
    <property type="molecule type" value="Genomic_DNA"/>
</dbReference>
<keyword evidence="2" id="KW-1185">Reference proteome</keyword>
<sequence length="898" mass="103664">MSVSKRGQKATARTMQPVTTFLRNQRFAASAQRQQAQSSTTGKRKRVQQNAEMSSHGSGPDYRLKLYEEAIQTEYLAKGLKPLPKAALRRAAERRRDDRVLQDMQAIGKRVHERAGQAMFEAAMQNDDPMLPDTYIHPEENEDDWITEHACFIDADSEYSKSQRIRWNKVKEEEAALAAALFEFEGKHQGLESEGWAEGGHPLTLVAAGPRLQHRQVTFSLICPDHGVIDEHANRLELVARGYIPVSMGKQNVAIAADVLSLYMKVLVYGPLSRQGWVRAMCDHVKVEYTDHARVMFGDALELYTRLLDINDQKLENESDAGVGAMFTLDGNVKSQVTFPKLPHTRSFRYEYRNFSWKRLGRHKEANHRIYDDSDFRIPPKEVDRHQPANTRGRTAGGGEDSEDHFMERCSETRREITQTVMKHNDETGIVTLVKGLEDFEGCERLFSYTNKFAGMARHANRDTRRWILRHVFRHWNWQKYRNQVNVHLLPSLDDNDLEVYQQQEVEFLRKTDSVEQQAERRRVEAKIAYIREREGLSQLQAKLDDVYEMLAARTPTDHGRCPPMTGAQTRILGDAQHKVAQQQKKVAVLAVSADISDDDEWTPESDCWKITLQEEKKLKYRTALRDVEVECIQRLFEMEKMGFAGTAYRHRKKIMTAVKGRNQRLKDLITKCNEAGKAAGYTEELEWQHVVEDKIEIGLFAVLQQMREGDLLIHKWAQPVSREALRLWFQINRSEEELKRLAIEWRRLRAWVDDREAHLRYTIAQLRQTSTDQRSDHAHQLGVTAGLERRLQQMQRDHRKILFSLDRCADALIDSDCADFTMLNPIRSTHLRHLPEMNRYNLRAKHNIGQDFSIPPASKQSNSTYGHGSESIASEAVSASEEPLLEERNESLLEFLA</sequence>
<name>A0ACC2XUI7_9TREE</name>
<reference evidence="1" key="1">
    <citation type="submission" date="2023-04" db="EMBL/GenBank/DDBJ databases">
        <title>Draft Genome sequencing of Naganishia species isolated from polar environments using Oxford Nanopore Technology.</title>
        <authorList>
            <person name="Leo P."/>
            <person name="Venkateswaran K."/>
        </authorList>
    </citation>
    <scope>NUCLEOTIDE SEQUENCE</scope>
    <source>
        <strain evidence="1">DBVPG 5303</strain>
    </source>
</reference>
<evidence type="ECO:0000313" key="2">
    <source>
        <dbReference type="Proteomes" id="UP001234202"/>
    </source>
</evidence>
<dbReference type="Proteomes" id="UP001234202">
    <property type="component" value="Unassembled WGS sequence"/>
</dbReference>
<protein>
    <submittedName>
        <fullName evidence="1">Uncharacterized protein</fullName>
    </submittedName>
</protein>
<proteinExistence type="predicted"/>
<comment type="caution">
    <text evidence="1">The sequence shown here is derived from an EMBL/GenBank/DDBJ whole genome shotgun (WGS) entry which is preliminary data.</text>
</comment>
<gene>
    <name evidence="1" type="ORF">QFC24_000700</name>
</gene>
<organism evidence="1 2">
    <name type="scientific">Naganishia onofrii</name>
    <dbReference type="NCBI Taxonomy" id="1851511"/>
    <lineage>
        <taxon>Eukaryota</taxon>
        <taxon>Fungi</taxon>
        <taxon>Dikarya</taxon>
        <taxon>Basidiomycota</taxon>
        <taxon>Agaricomycotina</taxon>
        <taxon>Tremellomycetes</taxon>
        <taxon>Filobasidiales</taxon>
        <taxon>Filobasidiaceae</taxon>
        <taxon>Naganishia</taxon>
    </lineage>
</organism>